<reference evidence="1 2" key="1">
    <citation type="journal article" date="2012" name="ISME J.">
        <title>Nitrification expanded: discovery, physiology and genomics of a nitrite-oxidizing bacterium from the phylum Chloroflexi.</title>
        <authorList>
            <person name="Sorokin D.Y."/>
            <person name="Lucker S."/>
            <person name="Vejmelkova D."/>
            <person name="Kostrikina N.A."/>
            <person name="Kleerebezem R."/>
            <person name="Rijpstra W.I."/>
            <person name="Damste J.S."/>
            <person name="Le Paslier D."/>
            <person name="Muyzer G."/>
            <person name="Wagner M."/>
            <person name="van Loosdrecht M.C."/>
            <person name="Daims H."/>
        </authorList>
    </citation>
    <scope>NUCLEOTIDE SEQUENCE [LARGE SCALE GENOMIC DNA]</scope>
    <source>
        <strain evidence="2">none</strain>
    </source>
</reference>
<proteinExistence type="predicted"/>
<keyword evidence="2" id="KW-1185">Reference proteome</keyword>
<accession>I4EIX8</accession>
<gene>
    <name evidence="1" type="ORF">NITHO_370012</name>
</gene>
<evidence type="ECO:0000313" key="2">
    <source>
        <dbReference type="Proteomes" id="UP000004221"/>
    </source>
</evidence>
<dbReference type="Proteomes" id="UP000004221">
    <property type="component" value="Unassembled WGS sequence"/>
</dbReference>
<dbReference type="EMBL" id="CAGS01000301">
    <property type="protein sequence ID" value="CCF84640.1"/>
    <property type="molecule type" value="Genomic_DNA"/>
</dbReference>
<organism evidence="1 2">
    <name type="scientific">Nitrolancea hollandica Lb</name>
    <dbReference type="NCBI Taxonomy" id="1129897"/>
    <lineage>
        <taxon>Bacteria</taxon>
        <taxon>Pseudomonadati</taxon>
        <taxon>Thermomicrobiota</taxon>
        <taxon>Thermomicrobia</taxon>
        <taxon>Sphaerobacterales</taxon>
        <taxon>Sphaerobacterineae</taxon>
        <taxon>Sphaerobacteraceae</taxon>
        <taxon>Nitrolancea</taxon>
    </lineage>
</organism>
<dbReference type="AlphaFoldDB" id="I4EIX8"/>
<evidence type="ECO:0000313" key="1">
    <source>
        <dbReference type="EMBL" id="CCF84640.1"/>
    </source>
</evidence>
<protein>
    <submittedName>
        <fullName evidence="1">Uncharacterized protein</fullName>
    </submittedName>
</protein>
<name>I4EIX8_9BACT</name>
<comment type="caution">
    <text evidence="1">The sequence shown here is derived from an EMBL/GenBank/DDBJ whole genome shotgun (WGS) entry which is preliminary data.</text>
</comment>
<sequence length="61" mass="6792">MWRQGWVGDSAPLVYYQDAGHLPRGHRISAPGERTHFSSLGPVPGRWHSACINRLRVAVLA</sequence>